<feature type="region of interest" description="Disordered" evidence="1">
    <location>
        <begin position="26"/>
        <end position="114"/>
    </location>
</feature>
<dbReference type="Proteomes" id="UP000230750">
    <property type="component" value="Unassembled WGS sequence"/>
</dbReference>
<proteinExistence type="predicted"/>
<sequence length="323" mass="35448">MDYRICFSHFYSFKKSETVNSISDQPLESSCLSAGTVDSDSSQTSMTPAPSPGISETSSSSSIPSSVPPTPPPKSASPVLPQLSATQRSLPRQGTSNSNQAGSTSSSDETACPPAYNIMGILESPKNQPKGIQVIEEYTKEGKLSRQGRIKLVQLTVSDGLVQAHGTHPSSREKEKLARDIVIALPNLKDGSTTGYAQFYTPSCNGMPASGYIQERLLNIQRGISQQKKRASNHKSKPPGKKPRTVFVPGLQELTDDEVGERKAWLRHNLAPSDTVQQYMRETQTARLSWIHGDEQPSLNKILEEYPRFKDPSGHHWVWNTVL</sequence>
<dbReference type="EMBL" id="MRZV01000248">
    <property type="protein sequence ID" value="PIK54426.1"/>
    <property type="molecule type" value="Genomic_DNA"/>
</dbReference>
<dbReference type="PANTHER" id="PTHR31025">
    <property type="entry name" value="SI:CH211-196P9.1-RELATED"/>
    <property type="match status" value="1"/>
</dbReference>
<feature type="compositionally biased region" description="Polar residues" evidence="1">
    <location>
        <begin position="83"/>
        <end position="93"/>
    </location>
</feature>
<organism evidence="2 3">
    <name type="scientific">Stichopus japonicus</name>
    <name type="common">Sea cucumber</name>
    <dbReference type="NCBI Taxonomy" id="307972"/>
    <lineage>
        <taxon>Eukaryota</taxon>
        <taxon>Metazoa</taxon>
        <taxon>Echinodermata</taxon>
        <taxon>Eleutherozoa</taxon>
        <taxon>Echinozoa</taxon>
        <taxon>Holothuroidea</taxon>
        <taxon>Aspidochirotacea</taxon>
        <taxon>Aspidochirotida</taxon>
        <taxon>Stichopodidae</taxon>
        <taxon>Apostichopus</taxon>
    </lineage>
</organism>
<protein>
    <submittedName>
        <fullName evidence="2">Uncharacterized protein</fullName>
    </submittedName>
</protein>
<dbReference type="OrthoDB" id="7755164at2759"/>
<feature type="compositionally biased region" description="Pro residues" evidence="1">
    <location>
        <begin position="66"/>
        <end position="75"/>
    </location>
</feature>
<dbReference type="PANTHER" id="PTHR31025:SF9">
    <property type="entry name" value="SI:DKEY-286J15.1"/>
    <property type="match status" value="1"/>
</dbReference>
<feature type="region of interest" description="Disordered" evidence="1">
    <location>
        <begin position="225"/>
        <end position="245"/>
    </location>
</feature>
<feature type="compositionally biased region" description="Low complexity" evidence="1">
    <location>
        <begin position="94"/>
        <end position="107"/>
    </location>
</feature>
<gene>
    <name evidence="2" type="ORF">BSL78_08639</name>
</gene>
<feature type="compositionally biased region" description="Polar residues" evidence="1">
    <location>
        <begin position="26"/>
        <end position="48"/>
    </location>
</feature>
<feature type="compositionally biased region" description="Basic residues" evidence="1">
    <location>
        <begin position="227"/>
        <end position="244"/>
    </location>
</feature>
<accession>A0A2G8L2D9</accession>
<feature type="compositionally biased region" description="Low complexity" evidence="1">
    <location>
        <begin position="52"/>
        <end position="65"/>
    </location>
</feature>
<evidence type="ECO:0000313" key="3">
    <source>
        <dbReference type="Proteomes" id="UP000230750"/>
    </source>
</evidence>
<name>A0A2G8L2D9_STIJA</name>
<evidence type="ECO:0000313" key="2">
    <source>
        <dbReference type="EMBL" id="PIK54426.1"/>
    </source>
</evidence>
<evidence type="ECO:0000256" key="1">
    <source>
        <dbReference type="SAM" id="MobiDB-lite"/>
    </source>
</evidence>
<comment type="caution">
    <text evidence="2">The sequence shown here is derived from an EMBL/GenBank/DDBJ whole genome shotgun (WGS) entry which is preliminary data.</text>
</comment>
<dbReference type="AlphaFoldDB" id="A0A2G8L2D9"/>
<reference evidence="2 3" key="1">
    <citation type="journal article" date="2017" name="PLoS Biol.">
        <title>The sea cucumber genome provides insights into morphological evolution and visceral regeneration.</title>
        <authorList>
            <person name="Zhang X."/>
            <person name="Sun L."/>
            <person name="Yuan J."/>
            <person name="Sun Y."/>
            <person name="Gao Y."/>
            <person name="Zhang L."/>
            <person name="Li S."/>
            <person name="Dai H."/>
            <person name="Hamel J.F."/>
            <person name="Liu C."/>
            <person name="Yu Y."/>
            <person name="Liu S."/>
            <person name="Lin W."/>
            <person name="Guo K."/>
            <person name="Jin S."/>
            <person name="Xu P."/>
            <person name="Storey K.B."/>
            <person name="Huan P."/>
            <person name="Zhang T."/>
            <person name="Zhou Y."/>
            <person name="Zhang J."/>
            <person name="Lin C."/>
            <person name="Li X."/>
            <person name="Xing L."/>
            <person name="Huo D."/>
            <person name="Sun M."/>
            <person name="Wang L."/>
            <person name="Mercier A."/>
            <person name="Li F."/>
            <person name="Yang H."/>
            <person name="Xiang J."/>
        </authorList>
    </citation>
    <scope>NUCLEOTIDE SEQUENCE [LARGE SCALE GENOMIC DNA]</scope>
    <source>
        <strain evidence="2">Shaxun</strain>
        <tissue evidence="2">Muscle</tissue>
    </source>
</reference>
<keyword evidence="3" id="KW-1185">Reference proteome</keyword>